<keyword evidence="1" id="KW-0732">Signal</keyword>
<sequence>MCRHLAVFIPILMFLTATCEDSDCTKGPEPTKCLEVLKQIAINSKEFDISNKTSAKTVIENCEKFNHCHHTLDCLTEEKFVYVVNVTFMFCDYVQFFSGPFVPCQTTIEAKVSECNKNWNPFPKETPDQEKMAEVRKTACDNFFGKDNCMQKEITEICGAEMWNGFRKILLALNTALGACKFQDH</sequence>
<evidence type="ECO:0000313" key="5">
    <source>
        <dbReference type="WormBase" id="W10G11.2"/>
    </source>
</evidence>
<dbReference type="PANTHER" id="PTHR21453:SF14">
    <property type="entry name" value="DUF19 DOMAIN-CONTAINING PROTEIN"/>
    <property type="match status" value="1"/>
</dbReference>
<organism evidence="3 4">
    <name type="scientific">Caenorhabditis elegans</name>
    <dbReference type="NCBI Taxonomy" id="6239"/>
    <lineage>
        <taxon>Eukaryota</taxon>
        <taxon>Metazoa</taxon>
        <taxon>Ecdysozoa</taxon>
        <taxon>Nematoda</taxon>
        <taxon>Chromadorea</taxon>
        <taxon>Rhabditida</taxon>
        <taxon>Rhabditina</taxon>
        <taxon>Rhabditomorpha</taxon>
        <taxon>Rhabditoidea</taxon>
        <taxon>Rhabditidae</taxon>
        <taxon>Peloderinae</taxon>
        <taxon>Caenorhabditis</taxon>
    </lineage>
</organism>
<feature type="chain" id="PRO_5004158644" evidence="1">
    <location>
        <begin position="20"/>
        <end position="185"/>
    </location>
</feature>
<dbReference type="CTD" id="189336"/>
<protein>
    <submittedName>
        <fullName evidence="3">T20D4.11-like domain-containing protein</fullName>
    </submittedName>
</protein>
<dbReference type="Pfam" id="PF01579">
    <property type="entry name" value="DUF19"/>
    <property type="match status" value="1"/>
</dbReference>
<dbReference type="PIR" id="B88104">
    <property type="entry name" value="B88104"/>
</dbReference>
<dbReference type="PhylomeDB" id="O44921"/>
<dbReference type="PANTHER" id="PTHR21453">
    <property type="entry name" value="DUF19 DOMAIN-CONTAINING PROTEIN-RELATED-RELATED"/>
    <property type="match status" value="1"/>
</dbReference>
<reference evidence="3 4" key="1">
    <citation type="journal article" date="1998" name="Science">
        <title>Genome sequence of the nematode C. elegans: a platform for investigating biology.</title>
        <authorList>
            <consortium name="The C. elegans sequencing consortium"/>
            <person name="Sulson J.E."/>
            <person name="Waterston R."/>
        </authorList>
    </citation>
    <scope>NUCLEOTIDE SEQUENCE [LARGE SCALE GENOMIC DNA]</scope>
    <source>
        <strain evidence="3 4">Bristol N2</strain>
    </source>
</reference>
<dbReference type="Bgee" id="WBGene00021135">
    <property type="expression patterns" value="Expressed in adult organism and 1 other cell type or tissue"/>
</dbReference>
<keyword evidence="6" id="KW-1267">Proteomics identification</keyword>
<dbReference type="PaxDb" id="6239-W10G11.2"/>
<dbReference type="Proteomes" id="UP000001940">
    <property type="component" value="Chromosome II"/>
</dbReference>
<dbReference type="PIRSF" id="PIRSF015697">
    <property type="entry name" value="UCP015697"/>
    <property type="match status" value="1"/>
</dbReference>
<keyword evidence="4" id="KW-1185">Reference proteome</keyword>
<dbReference type="WormBase" id="W10G11.2">
    <property type="protein sequence ID" value="CE36028"/>
    <property type="gene ID" value="WBGene00021135"/>
</dbReference>
<evidence type="ECO:0000256" key="1">
    <source>
        <dbReference type="SAM" id="SignalP"/>
    </source>
</evidence>
<accession>O44921</accession>
<proteinExistence type="evidence at protein level"/>
<dbReference type="RefSeq" id="NP_494575.2">
    <property type="nucleotide sequence ID" value="NM_062174.2"/>
</dbReference>
<dbReference type="InterPro" id="IPR002542">
    <property type="entry name" value="T20D4.11-like_dom"/>
</dbReference>
<evidence type="ECO:0000313" key="4">
    <source>
        <dbReference type="Proteomes" id="UP000001940"/>
    </source>
</evidence>
<evidence type="ECO:0000313" key="3">
    <source>
        <dbReference type="EMBL" id="CCD73663.1"/>
    </source>
</evidence>
<dbReference type="PeptideAtlas" id="O44921"/>
<dbReference type="FunCoup" id="O44921">
    <property type="interactions" value="148"/>
</dbReference>
<dbReference type="AGR" id="WB:WBGene00021135"/>
<evidence type="ECO:0000259" key="2">
    <source>
        <dbReference type="Pfam" id="PF01579"/>
    </source>
</evidence>
<dbReference type="KEGG" id="cel:CELE_W10G11.2"/>
<gene>
    <name evidence="3" type="ORF">CELE_W10G11.2</name>
    <name evidence="3 5" type="ORF">W10G11.2</name>
</gene>
<dbReference type="eggNOG" id="ENOG502THZ8">
    <property type="taxonomic scope" value="Eukaryota"/>
</dbReference>
<dbReference type="GeneID" id="189336"/>
<dbReference type="OMA" id="GENGCME"/>
<feature type="signal peptide" evidence="1">
    <location>
        <begin position="1"/>
        <end position="19"/>
    </location>
</feature>
<dbReference type="InterPro" id="IPR016638">
    <property type="entry name" value="UPF0376"/>
</dbReference>
<dbReference type="InParanoid" id="O44921"/>
<name>O44921_CAEEL</name>
<dbReference type="OrthoDB" id="5899294at2759"/>
<feature type="domain" description="T20D4.11-like" evidence="2">
    <location>
        <begin position="26"/>
        <end position="181"/>
    </location>
</feature>
<dbReference type="UCSC" id="W10G11.2">
    <property type="organism name" value="c. elegans"/>
</dbReference>
<dbReference type="AlphaFoldDB" id="O44921"/>
<dbReference type="HOGENOM" id="CLU_078890_3_0_1"/>
<dbReference type="EMBL" id="BX284602">
    <property type="protein sequence ID" value="CCD73663.1"/>
    <property type="molecule type" value="Genomic_DNA"/>
</dbReference>
<evidence type="ECO:0007829" key="6">
    <source>
        <dbReference type="PeptideAtlas" id="O44921"/>
    </source>
</evidence>